<evidence type="ECO:0000313" key="1">
    <source>
        <dbReference type="EMBL" id="OSX70825.1"/>
    </source>
</evidence>
<dbReference type="SUPFAM" id="SSF52540">
    <property type="entry name" value="P-loop containing nucleoside triphosphate hydrolases"/>
    <property type="match status" value="1"/>
</dbReference>
<accession>A0A1X6NQH4</accession>
<reference evidence="1 2" key="1">
    <citation type="submission" date="2017-03" db="EMBL/GenBank/DDBJ databases">
        <title>WGS assembly of Porphyra umbilicalis.</title>
        <authorList>
            <person name="Brawley S.H."/>
            <person name="Blouin N.A."/>
            <person name="Ficko-Blean E."/>
            <person name="Wheeler G.L."/>
            <person name="Lohr M."/>
            <person name="Goodson H.V."/>
            <person name="Jenkins J.W."/>
            <person name="Blaby-Haas C.E."/>
            <person name="Helliwell K.E."/>
            <person name="Chan C."/>
            <person name="Marriage T."/>
            <person name="Bhattacharya D."/>
            <person name="Klein A.S."/>
            <person name="Badis Y."/>
            <person name="Brodie J."/>
            <person name="Cao Y."/>
            <person name="Collen J."/>
            <person name="Dittami S.M."/>
            <person name="Gachon C.M."/>
            <person name="Green B.R."/>
            <person name="Karpowicz S."/>
            <person name="Kim J.W."/>
            <person name="Kudahl U."/>
            <person name="Lin S."/>
            <person name="Michel G."/>
            <person name="Mittag M."/>
            <person name="Olson B.J."/>
            <person name="Pangilinan J."/>
            <person name="Peng Y."/>
            <person name="Qiu H."/>
            <person name="Shu S."/>
            <person name="Singer J.T."/>
            <person name="Smith A.G."/>
            <person name="Sprecher B.N."/>
            <person name="Wagner V."/>
            <person name="Wang W."/>
            <person name="Wang Z.-Y."/>
            <person name="Yan J."/>
            <person name="Yarish C."/>
            <person name="Zoeuner-Riek S."/>
            <person name="Zhuang Y."/>
            <person name="Zou Y."/>
            <person name="Lindquist E.A."/>
            <person name="Grimwood J."/>
            <person name="Barry K."/>
            <person name="Rokhsar D.S."/>
            <person name="Schmutz J."/>
            <person name="Stiller J.W."/>
            <person name="Grossman A.R."/>
            <person name="Prochnik S.E."/>
        </authorList>
    </citation>
    <scope>NUCLEOTIDE SEQUENCE [LARGE SCALE GENOMIC DNA]</scope>
    <source>
        <strain evidence="1">4086291</strain>
    </source>
</reference>
<dbReference type="Proteomes" id="UP000218209">
    <property type="component" value="Unassembled WGS sequence"/>
</dbReference>
<gene>
    <name evidence="1" type="ORF">BU14_0657s0001</name>
</gene>
<organism evidence="1 2">
    <name type="scientific">Porphyra umbilicalis</name>
    <name type="common">Purple laver</name>
    <name type="synonym">Red alga</name>
    <dbReference type="NCBI Taxonomy" id="2786"/>
    <lineage>
        <taxon>Eukaryota</taxon>
        <taxon>Rhodophyta</taxon>
        <taxon>Bangiophyceae</taxon>
        <taxon>Bangiales</taxon>
        <taxon>Bangiaceae</taxon>
        <taxon>Porphyra</taxon>
    </lineage>
</organism>
<evidence type="ECO:0000313" key="2">
    <source>
        <dbReference type="Proteomes" id="UP000218209"/>
    </source>
</evidence>
<evidence type="ECO:0008006" key="3">
    <source>
        <dbReference type="Google" id="ProtNLM"/>
    </source>
</evidence>
<name>A0A1X6NQH4_PORUM</name>
<sequence length="254" mass="27894">MQERCASGSTSKEIETSVLHLVPRHKNVSAHNNKCLTRLAGNNRPADCLCEDSIEVDPDRDPSLREPDVMGISAETRAAALIECVAPRRVQHCLNARLMFTSNCKITLGLFHGSIGRIGSYLPGGSPVCRFENHSMPDGVSRGTQGLRDAGMGWMEVDCALVKFKARVLSVPSALTVRLQVPFVLGWAITVHRSQSLTLSEAVLDLCEAFEDGMVQTAVSRVADKNRMFVESFSPIRMLADMAAARFYMECPRL</sequence>
<dbReference type="OrthoDB" id="10029506at2759"/>
<dbReference type="InterPro" id="IPR051055">
    <property type="entry name" value="PIF1_helicase"/>
</dbReference>
<protein>
    <recommendedName>
        <fullName evidence="3">ATP-dependent DNA helicase</fullName>
    </recommendedName>
</protein>
<dbReference type="PANTHER" id="PTHR47642">
    <property type="entry name" value="ATP-DEPENDENT DNA HELICASE"/>
    <property type="match status" value="1"/>
</dbReference>
<keyword evidence="2" id="KW-1185">Reference proteome</keyword>
<dbReference type="InterPro" id="IPR027417">
    <property type="entry name" value="P-loop_NTPase"/>
</dbReference>
<dbReference type="AlphaFoldDB" id="A0A1X6NQH4"/>
<dbReference type="EMBL" id="KV919202">
    <property type="protein sequence ID" value="OSX70825.1"/>
    <property type="molecule type" value="Genomic_DNA"/>
</dbReference>
<proteinExistence type="predicted"/>